<comment type="pathway">
    <text evidence="2">Pyrimidine metabolism; UMP biosynthesis via de novo pathway.</text>
</comment>
<dbReference type="PANTHER" id="PTHR48109:SF3">
    <property type="entry name" value="SLL0744 PROTEIN"/>
    <property type="match status" value="1"/>
</dbReference>
<dbReference type="InterPro" id="IPR005720">
    <property type="entry name" value="Dihydroorotate_DH_cat"/>
</dbReference>
<dbReference type="UniPathway" id="UPA00070"/>
<dbReference type="Pfam" id="PF01180">
    <property type="entry name" value="DHO_dh"/>
    <property type="match status" value="1"/>
</dbReference>
<name>A0A2S5ZUX6_9NOCA</name>
<keyword evidence="5" id="KW-0665">Pyrimidine biosynthesis</keyword>
<evidence type="ECO:0000256" key="4">
    <source>
        <dbReference type="ARBA" id="ARBA00022643"/>
    </source>
</evidence>
<dbReference type="InterPro" id="IPR050074">
    <property type="entry name" value="DHO_dehydrogenase"/>
</dbReference>
<dbReference type="InterPro" id="IPR013785">
    <property type="entry name" value="Aldolase_TIM"/>
</dbReference>
<dbReference type="Proteomes" id="UP000238356">
    <property type="component" value="Unassembled WGS sequence"/>
</dbReference>
<evidence type="ECO:0000259" key="7">
    <source>
        <dbReference type="Pfam" id="PF01180"/>
    </source>
</evidence>
<evidence type="ECO:0000256" key="6">
    <source>
        <dbReference type="ARBA" id="ARBA00023002"/>
    </source>
</evidence>
<dbReference type="GeneID" id="66719677"/>
<feature type="domain" description="Dihydroorotate dehydrogenase catalytic" evidence="7">
    <location>
        <begin position="3"/>
        <end position="290"/>
    </location>
</feature>
<keyword evidence="3" id="KW-0285">Flavoprotein</keyword>
<dbReference type="AlphaFoldDB" id="A0A2S5ZUX6"/>
<dbReference type="SUPFAM" id="SSF51395">
    <property type="entry name" value="FMN-linked oxidoreductases"/>
    <property type="match status" value="1"/>
</dbReference>
<protein>
    <submittedName>
        <fullName evidence="8">Dihydroorotate dehydrogenase-like protein</fullName>
    </submittedName>
</protein>
<accession>A0A2S5ZUX6</accession>
<dbReference type="GO" id="GO:0006207">
    <property type="term" value="P:'de novo' pyrimidine nucleobase biosynthetic process"/>
    <property type="evidence" value="ECO:0007669"/>
    <property type="project" value="TreeGrafter"/>
</dbReference>
<evidence type="ECO:0000313" key="8">
    <source>
        <dbReference type="EMBL" id="PPJ19551.1"/>
    </source>
</evidence>
<keyword evidence="4" id="KW-0288">FMN</keyword>
<evidence type="ECO:0000313" key="9">
    <source>
        <dbReference type="Proteomes" id="UP000238356"/>
    </source>
</evidence>
<keyword evidence="6" id="KW-0560">Oxidoreductase</keyword>
<evidence type="ECO:0000256" key="1">
    <source>
        <dbReference type="ARBA" id="ARBA00001917"/>
    </source>
</evidence>
<dbReference type="PIRSF" id="PIRSF000164">
    <property type="entry name" value="DHO_oxidase"/>
    <property type="match status" value="1"/>
</dbReference>
<dbReference type="EMBL" id="PSZD01000044">
    <property type="protein sequence ID" value="PPJ19551.1"/>
    <property type="molecule type" value="Genomic_DNA"/>
</dbReference>
<dbReference type="RefSeq" id="WP_064902958.1">
    <property type="nucleotide sequence ID" value="NZ_JAHUVX010000002.1"/>
</dbReference>
<gene>
    <name evidence="8" type="ORF">C5F51_35230</name>
</gene>
<organism evidence="8 9">
    <name type="scientific">Nocardia nova</name>
    <dbReference type="NCBI Taxonomy" id="37330"/>
    <lineage>
        <taxon>Bacteria</taxon>
        <taxon>Bacillati</taxon>
        <taxon>Actinomycetota</taxon>
        <taxon>Actinomycetes</taxon>
        <taxon>Mycobacteriales</taxon>
        <taxon>Nocardiaceae</taxon>
        <taxon>Nocardia</taxon>
    </lineage>
</organism>
<evidence type="ECO:0000256" key="5">
    <source>
        <dbReference type="ARBA" id="ARBA00022975"/>
    </source>
</evidence>
<evidence type="ECO:0000256" key="2">
    <source>
        <dbReference type="ARBA" id="ARBA00004725"/>
    </source>
</evidence>
<comment type="cofactor">
    <cofactor evidence="1">
        <name>FMN</name>
        <dbReference type="ChEBI" id="CHEBI:58210"/>
    </cofactor>
</comment>
<dbReference type="GO" id="GO:0005737">
    <property type="term" value="C:cytoplasm"/>
    <property type="evidence" value="ECO:0007669"/>
    <property type="project" value="InterPro"/>
</dbReference>
<keyword evidence="9" id="KW-1185">Reference proteome</keyword>
<proteinExistence type="predicted"/>
<dbReference type="GO" id="GO:0004152">
    <property type="term" value="F:dihydroorotate dehydrogenase activity"/>
    <property type="evidence" value="ECO:0007669"/>
    <property type="project" value="InterPro"/>
</dbReference>
<dbReference type="Gene3D" id="3.20.20.70">
    <property type="entry name" value="Aldolase class I"/>
    <property type="match status" value="1"/>
</dbReference>
<dbReference type="GO" id="GO:0044205">
    <property type="term" value="P:'de novo' UMP biosynthetic process"/>
    <property type="evidence" value="ECO:0007669"/>
    <property type="project" value="UniProtKB-UniPathway"/>
</dbReference>
<reference evidence="8 9" key="1">
    <citation type="submission" date="2018-02" db="EMBL/GenBank/DDBJ databases">
        <title>8 Nocardia nova and 1 Nocardia cyriacigeorgica strain used for evolution to TMP-SMX.</title>
        <authorList>
            <person name="Mehta H."/>
            <person name="Weng J."/>
            <person name="Shamoo Y."/>
        </authorList>
    </citation>
    <scope>NUCLEOTIDE SEQUENCE [LARGE SCALE GENOMIC DNA]</scope>
    <source>
        <strain evidence="8 9">BAA2227</strain>
    </source>
</reference>
<dbReference type="NCBIfam" id="NF005741">
    <property type="entry name" value="PRK07565.1"/>
    <property type="match status" value="1"/>
</dbReference>
<dbReference type="PANTHER" id="PTHR48109">
    <property type="entry name" value="DIHYDROOROTATE DEHYDROGENASE (QUINONE), MITOCHONDRIAL-RELATED"/>
    <property type="match status" value="1"/>
</dbReference>
<dbReference type="CDD" id="cd04739">
    <property type="entry name" value="DHOD_like"/>
    <property type="match status" value="1"/>
</dbReference>
<comment type="caution">
    <text evidence="8">The sequence shown here is derived from an EMBL/GenBank/DDBJ whole genome shotgun (WGS) entry which is preliminary data.</text>
</comment>
<dbReference type="InterPro" id="IPR012135">
    <property type="entry name" value="Dihydroorotate_DH_1_2"/>
</dbReference>
<sequence length="332" mass="36016">MELSTRYLGLTLANPLVAAASPLSQTVDGVRRLAAAGVGAVVLHSMFEEQLIREAEHDTRLTEHDSQSYAESLSYFPEAALENHGPRRYLSLLERAAAAVPVPVIGSLNGVNLGNWAGFARSMQDAGAAAIELNIYYLPGDPHTCGREVEQRHLDILARVKDAVTVPVAVKLSPHFSSTGEMALRLDTAGADGLVLFNRFLQPDIDPETLSVEPAVTLSTRAESRVPLTWIALLRGRVRGSLAGTTGVEDATDLIKYLLAGADVVQSASALLRHGPDYADVLLDGLREWMRRKGYAEVDEVRGVLRVPVGENETARERRDYVSALREANSGW</sequence>
<evidence type="ECO:0000256" key="3">
    <source>
        <dbReference type="ARBA" id="ARBA00022630"/>
    </source>
</evidence>